<dbReference type="Proteomes" id="UP000824120">
    <property type="component" value="Chromosome 7"/>
</dbReference>
<proteinExistence type="predicted"/>
<feature type="non-terminal residue" evidence="1">
    <location>
        <position position="126"/>
    </location>
</feature>
<gene>
    <name evidence="1" type="ORF">H5410_036991</name>
</gene>
<evidence type="ECO:0000313" key="2">
    <source>
        <dbReference type="Proteomes" id="UP000824120"/>
    </source>
</evidence>
<dbReference type="AlphaFoldDB" id="A0A9J5Y793"/>
<name>A0A9J5Y793_SOLCO</name>
<comment type="caution">
    <text evidence="1">The sequence shown here is derived from an EMBL/GenBank/DDBJ whole genome shotgun (WGS) entry which is preliminary data.</text>
</comment>
<organism evidence="1 2">
    <name type="scientific">Solanum commersonii</name>
    <name type="common">Commerson's wild potato</name>
    <name type="synonym">Commerson's nightshade</name>
    <dbReference type="NCBI Taxonomy" id="4109"/>
    <lineage>
        <taxon>Eukaryota</taxon>
        <taxon>Viridiplantae</taxon>
        <taxon>Streptophyta</taxon>
        <taxon>Embryophyta</taxon>
        <taxon>Tracheophyta</taxon>
        <taxon>Spermatophyta</taxon>
        <taxon>Magnoliopsida</taxon>
        <taxon>eudicotyledons</taxon>
        <taxon>Gunneridae</taxon>
        <taxon>Pentapetalae</taxon>
        <taxon>asterids</taxon>
        <taxon>lamiids</taxon>
        <taxon>Solanales</taxon>
        <taxon>Solanaceae</taxon>
        <taxon>Solanoideae</taxon>
        <taxon>Solaneae</taxon>
        <taxon>Solanum</taxon>
    </lineage>
</organism>
<sequence length="126" mass="14746">GIELLFLLERHCTNNKWMFLEFEITIKVWLLQILLIVLKLKFKVENQGDISAPRLVDLVAEEENASPPPFNSKLRLVSVISWERNSLIRMRKTLCCIYAYIKKTHGCEHSLDGKMNEDFVSRHLSM</sequence>
<dbReference type="EMBL" id="JACXVP010000007">
    <property type="protein sequence ID" value="KAG5595759.1"/>
    <property type="molecule type" value="Genomic_DNA"/>
</dbReference>
<evidence type="ECO:0000313" key="1">
    <source>
        <dbReference type="EMBL" id="KAG5595759.1"/>
    </source>
</evidence>
<protein>
    <submittedName>
        <fullName evidence="1">Uncharacterized protein</fullName>
    </submittedName>
</protein>
<accession>A0A9J5Y793</accession>
<reference evidence="1 2" key="1">
    <citation type="submission" date="2020-09" db="EMBL/GenBank/DDBJ databases">
        <title>De no assembly of potato wild relative species, Solanum commersonii.</title>
        <authorList>
            <person name="Cho K."/>
        </authorList>
    </citation>
    <scope>NUCLEOTIDE SEQUENCE [LARGE SCALE GENOMIC DNA]</scope>
    <source>
        <strain evidence="1">LZ3.2</strain>
        <tissue evidence="1">Leaf</tissue>
    </source>
</reference>
<keyword evidence="2" id="KW-1185">Reference proteome</keyword>